<evidence type="ECO:0000256" key="3">
    <source>
        <dbReference type="ARBA" id="ARBA00012718"/>
    </source>
</evidence>
<feature type="region of interest" description="Disordered" evidence="8">
    <location>
        <begin position="363"/>
        <end position="553"/>
    </location>
</feature>
<feature type="compositionally biased region" description="Low complexity" evidence="8">
    <location>
        <begin position="1"/>
        <end position="16"/>
    </location>
</feature>
<feature type="domain" description="Protein N-terminal glutamine amidohydrolase alpha beta roll" evidence="9">
    <location>
        <begin position="114"/>
        <end position="347"/>
    </location>
</feature>
<dbReference type="PANTHER" id="PTHR13035:SF0">
    <property type="entry name" value="PROTEIN N-TERMINAL GLUTAMINE AMIDOHYDROLASE"/>
    <property type="match status" value="1"/>
</dbReference>
<feature type="region of interest" description="Disordered" evidence="8">
    <location>
        <begin position="1"/>
        <end position="22"/>
    </location>
</feature>
<name>A0A061H6B4_9BASI</name>
<evidence type="ECO:0000313" key="11">
    <source>
        <dbReference type="Proteomes" id="UP000053664"/>
    </source>
</evidence>
<dbReference type="Proteomes" id="UP000053664">
    <property type="component" value="Unassembled WGS sequence"/>
</dbReference>
<dbReference type="InterPro" id="IPR037132">
    <property type="entry name" value="N_Gln_amidohydro_ab_roll_sf"/>
</dbReference>
<dbReference type="EC" id="3.5.1.122" evidence="3"/>
<evidence type="ECO:0000256" key="4">
    <source>
        <dbReference type="ARBA" id="ARBA00021247"/>
    </source>
</evidence>
<gene>
    <name evidence="10" type="ORF">PFL1_06349</name>
</gene>
<keyword evidence="5" id="KW-0378">Hydrolase</keyword>
<dbReference type="InterPro" id="IPR023128">
    <property type="entry name" value="Prot_N_Gln_amidohydro_ab_roll"/>
</dbReference>
<evidence type="ECO:0000256" key="2">
    <source>
        <dbReference type="ARBA" id="ARBA00011245"/>
    </source>
</evidence>
<accession>A0A061H6B4</accession>
<dbReference type="AlphaFoldDB" id="A0A061H6B4"/>
<evidence type="ECO:0000256" key="8">
    <source>
        <dbReference type="SAM" id="MobiDB-lite"/>
    </source>
</evidence>
<dbReference type="GO" id="GO:0005829">
    <property type="term" value="C:cytosol"/>
    <property type="evidence" value="ECO:0007669"/>
    <property type="project" value="TreeGrafter"/>
</dbReference>
<feature type="compositionally biased region" description="Pro residues" evidence="8">
    <location>
        <begin position="408"/>
        <end position="423"/>
    </location>
</feature>
<organism evidence="10 11">
    <name type="scientific">Pseudozyma flocculosa PF-1</name>
    <dbReference type="NCBI Taxonomy" id="1277687"/>
    <lineage>
        <taxon>Eukaryota</taxon>
        <taxon>Fungi</taxon>
        <taxon>Dikarya</taxon>
        <taxon>Basidiomycota</taxon>
        <taxon>Ustilaginomycotina</taxon>
        <taxon>Ustilaginomycetes</taxon>
        <taxon>Ustilaginales</taxon>
        <taxon>Ustilaginaceae</taxon>
        <taxon>Pseudozyma</taxon>
    </lineage>
</organism>
<protein>
    <recommendedName>
        <fullName evidence="4">Protein N-terminal glutamine amidohydrolase</fullName>
        <ecNumber evidence="3">3.5.1.122</ecNumber>
    </recommendedName>
    <alternativeName>
        <fullName evidence="6">Protein NH2-terminal glutamine deamidase</fullName>
    </alternativeName>
</protein>
<dbReference type="HOGENOM" id="CLU_467782_0_0_1"/>
<dbReference type="EMBL" id="KE361647">
    <property type="protein sequence ID" value="EPQ26141.1"/>
    <property type="molecule type" value="Genomic_DNA"/>
</dbReference>
<dbReference type="GO" id="GO:0005634">
    <property type="term" value="C:nucleus"/>
    <property type="evidence" value="ECO:0007669"/>
    <property type="project" value="TreeGrafter"/>
</dbReference>
<dbReference type="eggNOG" id="KOG3261">
    <property type="taxonomic scope" value="Eukaryota"/>
</dbReference>
<comment type="similarity">
    <text evidence="1">Belongs to the NTAQ1 family.</text>
</comment>
<comment type="catalytic activity">
    <reaction evidence="7">
        <text>N-terminal L-glutaminyl-[protein] + H2O = N-terminal L-glutamyl-[protein] + NH4(+)</text>
        <dbReference type="Rhea" id="RHEA:50680"/>
        <dbReference type="Rhea" id="RHEA-COMP:12668"/>
        <dbReference type="Rhea" id="RHEA-COMP:12777"/>
        <dbReference type="ChEBI" id="CHEBI:15377"/>
        <dbReference type="ChEBI" id="CHEBI:28938"/>
        <dbReference type="ChEBI" id="CHEBI:64721"/>
        <dbReference type="ChEBI" id="CHEBI:64722"/>
        <dbReference type="EC" id="3.5.1.122"/>
    </reaction>
</comment>
<feature type="compositionally biased region" description="Low complexity" evidence="8">
    <location>
        <begin position="424"/>
        <end position="460"/>
    </location>
</feature>
<sequence length="583" mass="62120">MASACMSSGSMASASSPWRNVQPPPYPHPRPYTRCYCEENAYLVVQHLAEFAHARNQPIERIGARQTTTSSSSNPSIARISLTRTSSINAPSSPEPATAATSAAGGGAFQLVWDVRTIFISNRRKSVVLWQQCASSAPPEEHSPVIWDYHVVAALTCTLVPVGVPIRDVKADRRSLLSRKGHQRQQDEPKPNALFQSRTWVYDPDSRLSYTPAQLEDLKQAGPSLPVPQPVPLHDYLDGTFKPALVVQDLVQPHLRSCLRIVDAKDLLAHFASDRSHMLLPPIAATGQAETWSSPPPPWPPLVGHLAKAAKVTNNLMERYVAMSPPVSSNNAANDGDAAYGQVLDDLSFFSGGWTSTASPGETVRCARIGKPADPTPSTRSSWSRLSLRRGRDRAQSLPSSRGRLGAVPPPAPPPDAPLPPLPASMVASASSSSSLCAASSSISSSSGGTTSPSLSVTSPDISHDSSDAKASTVVDDDARRTRPRCPPPRPSGSAQSFPGAPQSATPERERRGGRVSSPLFPAYLAASSQKRAETPVSPLTPPPAPSRSQSDRGMLAVPFSAMVRSVSLDGTTMAAQNRQVDF</sequence>
<dbReference type="Pfam" id="PF09764">
    <property type="entry name" value="Nt_Gln_amidase"/>
    <property type="match status" value="1"/>
</dbReference>
<evidence type="ECO:0000256" key="5">
    <source>
        <dbReference type="ARBA" id="ARBA00022801"/>
    </source>
</evidence>
<dbReference type="OrthoDB" id="191192at2759"/>
<dbReference type="RefSeq" id="XP_007882081.1">
    <property type="nucleotide sequence ID" value="XM_007883890.1"/>
</dbReference>
<dbReference type="KEGG" id="pfp:PFL1_06349"/>
<comment type="subunit">
    <text evidence="2">Monomer.</text>
</comment>
<evidence type="ECO:0000256" key="6">
    <source>
        <dbReference type="ARBA" id="ARBA00029677"/>
    </source>
</evidence>
<dbReference type="PANTHER" id="PTHR13035">
    <property type="entry name" value="PROTEIN N-TERMINAL GLUTAMINE AMIDOHYDROLASE"/>
    <property type="match status" value="1"/>
</dbReference>
<evidence type="ECO:0000256" key="7">
    <source>
        <dbReference type="ARBA" id="ARBA00048768"/>
    </source>
</evidence>
<reference evidence="10 11" key="1">
    <citation type="journal article" date="2013" name="Plant Cell">
        <title>The transition from a phytopathogenic smut ancestor to an anamorphic biocontrol agent deciphered by comparative whole-genome analysis.</title>
        <authorList>
            <person name="Lefebvre F."/>
            <person name="Joly D.L."/>
            <person name="Labbe C."/>
            <person name="Teichmann B."/>
            <person name="Linning R."/>
            <person name="Belzile F."/>
            <person name="Bakkeren G."/>
            <person name="Belanger R.R."/>
        </authorList>
    </citation>
    <scope>NUCLEOTIDE SEQUENCE [LARGE SCALE GENOMIC DNA]</scope>
    <source>
        <strain evidence="10 11">PF-1</strain>
    </source>
</reference>
<proteinExistence type="inferred from homology"/>
<dbReference type="GO" id="GO:0070773">
    <property type="term" value="F:protein-N-terminal glutamine amidohydrolase activity"/>
    <property type="evidence" value="ECO:0007669"/>
    <property type="project" value="UniProtKB-EC"/>
</dbReference>
<evidence type="ECO:0000313" key="10">
    <source>
        <dbReference type="EMBL" id="EPQ26141.1"/>
    </source>
</evidence>
<dbReference type="GeneID" id="19320427"/>
<evidence type="ECO:0000256" key="1">
    <source>
        <dbReference type="ARBA" id="ARBA00008985"/>
    </source>
</evidence>
<feature type="region of interest" description="Disordered" evidence="8">
    <location>
        <begin position="175"/>
        <end position="194"/>
    </location>
</feature>
<dbReference type="Gene3D" id="3.10.620.10">
    <property type="entry name" value="Protein N-terminal glutamine amidohydrolase, alpha beta roll"/>
    <property type="match status" value="1"/>
</dbReference>
<dbReference type="InterPro" id="IPR039733">
    <property type="entry name" value="NTAQ1"/>
</dbReference>
<feature type="compositionally biased region" description="Low complexity" evidence="8">
    <location>
        <begin position="376"/>
        <end position="386"/>
    </location>
</feature>
<dbReference type="GO" id="GO:0008418">
    <property type="term" value="F:protein-N-terminal asparagine amidohydrolase activity"/>
    <property type="evidence" value="ECO:0007669"/>
    <property type="project" value="InterPro"/>
</dbReference>
<evidence type="ECO:0000259" key="9">
    <source>
        <dbReference type="Pfam" id="PF09764"/>
    </source>
</evidence>